<keyword evidence="2" id="KW-1185">Reference proteome</keyword>
<accession>A0A0L0BNW7</accession>
<comment type="caution">
    <text evidence="1">The sequence shown here is derived from an EMBL/GenBank/DDBJ whole genome shotgun (WGS) entry which is preliminary data.</text>
</comment>
<dbReference type="AlphaFoldDB" id="A0A0L0BNW7"/>
<dbReference type="EMBL" id="JRES01001582">
    <property type="protein sequence ID" value="KNC21780.1"/>
    <property type="molecule type" value="Genomic_DNA"/>
</dbReference>
<evidence type="ECO:0000313" key="2">
    <source>
        <dbReference type="Proteomes" id="UP000037069"/>
    </source>
</evidence>
<reference evidence="1 2" key="1">
    <citation type="journal article" date="2015" name="Nat. Commun.">
        <title>Lucilia cuprina genome unlocks parasitic fly biology to underpin future interventions.</title>
        <authorList>
            <person name="Anstead C.A."/>
            <person name="Korhonen P.K."/>
            <person name="Young N.D."/>
            <person name="Hall R.S."/>
            <person name="Jex A.R."/>
            <person name="Murali S.C."/>
            <person name="Hughes D.S."/>
            <person name="Lee S.F."/>
            <person name="Perry T."/>
            <person name="Stroehlein A.J."/>
            <person name="Ansell B.R."/>
            <person name="Breugelmans B."/>
            <person name="Hofmann A."/>
            <person name="Qu J."/>
            <person name="Dugan S."/>
            <person name="Lee S.L."/>
            <person name="Chao H."/>
            <person name="Dinh H."/>
            <person name="Han Y."/>
            <person name="Doddapaneni H.V."/>
            <person name="Worley K.C."/>
            <person name="Muzny D.M."/>
            <person name="Ioannidis P."/>
            <person name="Waterhouse R.M."/>
            <person name="Zdobnov E.M."/>
            <person name="James P.J."/>
            <person name="Bagnall N.H."/>
            <person name="Kotze A.C."/>
            <person name="Gibbs R.A."/>
            <person name="Richards S."/>
            <person name="Batterham P."/>
            <person name="Gasser R.B."/>
        </authorList>
    </citation>
    <scope>NUCLEOTIDE SEQUENCE [LARGE SCALE GENOMIC DNA]</scope>
    <source>
        <strain evidence="1 2">LS</strain>
        <tissue evidence="1">Full body</tissue>
    </source>
</reference>
<gene>
    <name evidence="1" type="ORF">FF38_03982</name>
</gene>
<name>A0A0L0BNW7_LUCCU</name>
<evidence type="ECO:0000313" key="1">
    <source>
        <dbReference type="EMBL" id="KNC21780.1"/>
    </source>
</evidence>
<organism evidence="1 2">
    <name type="scientific">Lucilia cuprina</name>
    <name type="common">Green bottle fly</name>
    <name type="synonym">Australian sheep blowfly</name>
    <dbReference type="NCBI Taxonomy" id="7375"/>
    <lineage>
        <taxon>Eukaryota</taxon>
        <taxon>Metazoa</taxon>
        <taxon>Ecdysozoa</taxon>
        <taxon>Arthropoda</taxon>
        <taxon>Hexapoda</taxon>
        <taxon>Insecta</taxon>
        <taxon>Pterygota</taxon>
        <taxon>Neoptera</taxon>
        <taxon>Endopterygota</taxon>
        <taxon>Diptera</taxon>
        <taxon>Brachycera</taxon>
        <taxon>Muscomorpha</taxon>
        <taxon>Oestroidea</taxon>
        <taxon>Calliphoridae</taxon>
        <taxon>Luciliinae</taxon>
        <taxon>Lucilia</taxon>
    </lineage>
</organism>
<sequence length="154" mass="17233">MARLTLALVGLAATSLESVSDSIMRPLRTVARLPTPTPIGLLVWETIWFLVFREGLCSIKAVLVVGPSSLRGVFGGLPFFLDSSELRIRLVFLIKLPLRPVDRVRSDGVRLLGLLLDPRDLFLFARLLADFQLLITVFICDSNRALNRKVIEYI</sequence>
<dbReference type="Proteomes" id="UP000037069">
    <property type="component" value="Unassembled WGS sequence"/>
</dbReference>
<proteinExistence type="predicted"/>
<protein>
    <submittedName>
        <fullName evidence="1">Uncharacterized protein</fullName>
    </submittedName>
</protein>